<gene>
    <name evidence="2" type="ORF">AB2L28_10805</name>
</gene>
<feature type="transmembrane region" description="Helical" evidence="1">
    <location>
        <begin position="182"/>
        <end position="207"/>
    </location>
</feature>
<feature type="transmembrane region" description="Helical" evidence="1">
    <location>
        <begin position="21"/>
        <end position="50"/>
    </location>
</feature>
<comment type="caution">
    <text evidence="2">The sequence shown here is derived from an EMBL/GenBank/DDBJ whole genome shotgun (WGS) entry which is preliminary data.</text>
</comment>
<keyword evidence="1" id="KW-1133">Transmembrane helix</keyword>
<dbReference type="Proteomes" id="UP001566476">
    <property type="component" value="Unassembled WGS sequence"/>
</dbReference>
<dbReference type="Pfam" id="PF19877">
    <property type="entry name" value="DUF6350"/>
    <property type="match status" value="1"/>
</dbReference>
<feature type="transmembrane region" description="Helical" evidence="1">
    <location>
        <begin position="70"/>
        <end position="96"/>
    </location>
</feature>
<feature type="transmembrane region" description="Helical" evidence="1">
    <location>
        <begin position="289"/>
        <end position="308"/>
    </location>
</feature>
<feature type="transmembrane region" description="Helical" evidence="1">
    <location>
        <begin position="227"/>
        <end position="249"/>
    </location>
</feature>
<dbReference type="EMBL" id="JBGGTQ010000004">
    <property type="protein sequence ID" value="MEZ0492724.1"/>
    <property type="molecule type" value="Genomic_DNA"/>
</dbReference>
<keyword evidence="1" id="KW-0812">Transmembrane</keyword>
<feature type="transmembrane region" description="Helical" evidence="1">
    <location>
        <begin position="320"/>
        <end position="348"/>
    </location>
</feature>
<sequence>MSTPTDRPARQARRARPAAADLAPLFPAAVRAVLTVLVPLVVLCVVGWIASVRSTSSLAAVARVGADLWLLAHGSTVAIVGGDVGLAPLGLTLLAGSSARRAVRMWHRDQVAAEREVPFGRALGVFTACYGLLVLFVALVSRSGVGAAGLLPSLLGGCLVGGVGALTVLWPHRPRVPEFAAAAARPALTATLALTGAGSLLTLAALVHGRDDVLALHRALDPGVVGGLLLTLGQALLLPTFAVWALAWASGTGFAVGTGTSVAPGGTSLEVLPTLPVLGALPAPGPTPALAWAAIALPVVAGAAAWWLHTRRGPEVAGLLHRCGAALLSGLGAGLAVAVLAAFAAGPLGHGRMSEVGPDALLTGVVVAGEVGAGAVLAVLLGRAWRARRGTKLVVTLPDTGAGQGREPRKLLGE</sequence>
<dbReference type="RefSeq" id="WP_370718737.1">
    <property type="nucleotide sequence ID" value="NZ_JBGGTQ010000004.1"/>
</dbReference>
<evidence type="ECO:0000313" key="3">
    <source>
        <dbReference type="Proteomes" id="UP001566476"/>
    </source>
</evidence>
<organism evidence="2 3">
    <name type="scientific">Kineococcus mangrovi</name>
    <dbReference type="NCBI Taxonomy" id="1660183"/>
    <lineage>
        <taxon>Bacteria</taxon>
        <taxon>Bacillati</taxon>
        <taxon>Actinomycetota</taxon>
        <taxon>Actinomycetes</taxon>
        <taxon>Kineosporiales</taxon>
        <taxon>Kineosporiaceae</taxon>
        <taxon>Kineococcus</taxon>
    </lineage>
</organism>
<name>A0ABV4I222_9ACTN</name>
<evidence type="ECO:0000256" key="1">
    <source>
        <dbReference type="SAM" id="Phobius"/>
    </source>
</evidence>
<keyword evidence="1" id="KW-0472">Membrane</keyword>
<feature type="transmembrane region" description="Helical" evidence="1">
    <location>
        <begin position="117"/>
        <end position="139"/>
    </location>
</feature>
<proteinExistence type="predicted"/>
<feature type="transmembrane region" description="Helical" evidence="1">
    <location>
        <begin position="360"/>
        <end position="382"/>
    </location>
</feature>
<reference evidence="2 3" key="1">
    <citation type="submission" date="2024-07" db="EMBL/GenBank/DDBJ databases">
        <authorList>
            <person name="Thanompreechachai J."/>
            <person name="Duangmal K."/>
        </authorList>
    </citation>
    <scope>NUCLEOTIDE SEQUENCE [LARGE SCALE GENOMIC DNA]</scope>
    <source>
        <strain evidence="2 3">TBRC 1896</strain>
    </source>
</reference>
<evidence type="ECO:0000313" key="2">
    <source>
        <dbReference type="EMBL" id="MEZ0492724.1"/>
    </source>
</evidence>
<keyword evidence="3" id="KW-1185">Reference proteome</keyword>
<feature type="transmembrane region" description="Helical" evidence="1">
    <location>
        <begin position="261"/>
        <end position="283"/>
    </location>
</feature>
<feature type="transmembrane region" description="Helical" evidence="1">
    <location>
        <begin position="145"/>
        <end position="170"/>
    </location>
</feature>
<protein>
    <submittedName>
        <fullName evidence="2">DUF6350 family protein</fullName>
    </submittedName>
</protein>
<accession>A0ABV4I222</accession>
<dbReference type="InterPro" id="IPR045931">
    <property type="entry name" value="DUF6350"/>
</dbReference>